<dbReference type="GO" id="GO:0005262">
    <property type="term" value="F:calcium channel activity"/>
    <property type="evidence" value="ECO:0007669"/>
    <property type="project" value="TreeGrafter"/>
</dbReference>
<feature type="transmembrane region" description="Helical" evidence="8">
    <location>
        <begin position="464"/>
        <end position="481"/>
    </location>
</feature>
<dbReference type="PANTHER" id="PTHR10877">
    <property type="entry name" value="POLYCYSTIN FAMILY MEMBER"/>
    <property type="match status" value="1"/>
</dbReference>
<feature type="domain" description="Polycystin cation channel PKD1/PKD2" evidence="9">
    <location>
        <begin position="372"/>
        <end position="596"/>
    </location>
</feature>
<protein>
    <submittedName>
        <fullName evidence="11">Uncharacterized protein</fullName>
    </submittedName>
</protein>
<dbReference type="HOGENOM" id="CLU_022967_0_0_1"/>
<dbReference type="PROSITE" id="PS51257">
    <property type="entry name" value="PROKAR_LIPOPROTEIN"/>
    <property type="match status" value="1"/>
</dbReference>
<evidence type="ECO:0000256" key="1">
    <source>
        <dbReference type="ARBA" id="ARBA00004141"/>
    </source>
</evidence>
<name>B3MYZ7_DROAN</name>
<dbReference type="GO" id="GO:0016020">
    <property type="term" value="C:membrane"/>
    <property type="evidence" value="ECO:0007669"/>
    <property type="project" value="UniProtKB-SubCell"/>
</dbReference>
<feature type="region of interest" description="Disordered" evidence="7">
    <location>
        <begin position="719"/>
        <end position="770"/>
    </location>
</feature>
<dbReference type="OMA" id="MVMCMCF"/>
<dbReference type="PANTHER" id="PTHR10877:SF183">
    <property type="entry name" value="AT14535P-RELATED"/>
    <property type="match status" value="1"/>
</dbReference>
<dbReference type="STRING" id="7217.B3MYZ7"/>
<gene>
    <name evidence="11" type="primary">Dana\GF21928</name>
    <name evidence="11" type="synonym">dana_GLEANR_5929</name>
    <name evidence="11" type="ORF">GF21928</name>
</gene>
<accession>B3MYZ7</accession>
<evidence type="ECO:0000259" key="9">
    <source>
        <dbReference type="Pfam" id="PF08016"/>
    </source>
</evidence>
<keyword evidence="4 8" id="KW-1133">Transmembrane helix</keyword>
<dbReference type="eggNOG" id="KOG3599">
    <property type="taxonomic scope" value="Eukaryota"/>
</dbReference>
<dbReference type="GO" id="GO:0005509">
    <property type="term" value="F:calcium ion binding"/>
    <property type="evidence" value="ECO:0007669"/>
    <property type="project" value="InterPro"/>
</dbReference>
<keyword evidence="6" id="KW-0325">Glycoprotein</keyword>
<evidence type="ECO:0000313" key="12">
    <source>
        <dbReference type="Proteomes" id="UP000007801"/>
    </source>
</evidence>
<dbReference type="GO" id="GO:0009409">
    <property type="term" value="P:response to cold"/>
    <property type="evidence" value="ECO:0007669"/>
    <property type="project" value="EnsemblMetazoa"/>
</dbReference>
<feature type="compositionally biased region" description="Basic and acidic residues" evidence="7">
    <location>
        <begin position="719"/>
        <end position="738"/>
    </location>
</feature>
<dbReference type="InParanoid" id="B3MYZ7"/>
<feature type="transmembrane region" description="Helical" evidence="8">
    <location>
        <begin position="12"/>
        <end position="34"/>
    </location>
</feature>
<feature type="transmembrane region" description="Helical" evidence="8">
    <location>
        <begin position="501"/>
        <end position="523"/>
    </location>
</feature>
<evidence type="ECO:0000259" key="10">
    <source>
        <dbReference type="Pfam" id="PF20519"/>
    </source>
</evidence>
<feature type="transmembrane region" description="Helical" evidence="8">
    <location>
        <begin position="380"/>
        <end position="403"/>
    </location>
</feature>
<feature type="compositionally biased region" description="Basic residues" evidence="7">
    <location>
        <begin position="750"/>
        <end position="762"/>
    </location>
</feature>
<feature type="transmembrane region" description="Helical" evidence="8">
    <location>
        <begin position="126"/>
        <end position="148"/>
    </location>
</feature>
<reference evidence="11 12" key="1">
    <citation type="journal article" date="2007" name="Nature">
        <title>Evolution of genes and genomes on the Drosophila phylogeny.</title>
        <authorList>
            <consortium name="Drosophila 12 Genomes Consortium"/>
            <person name="Clark A.G."/>
            <person name="Eisen M.B."/>
            <person name="Smith D.R."/>
            <person name="Bergman C.M."/>
            <person name="Oliver B."/>
            <person name="Markow T.A."/>
            <person name="Kaufman T.C."/>
            <person name="Kellis M."/>
            <person name="Gelbart W."/>
            <person name="Iyer V.N."/>
            <person name="Pollard D.A."/>
            <person name="Sackton T.B."/>
            <person name="Larracuente A.M."/>
            <person name="Singh N.D."/>
            <person name="Abad J.P."/>
            <person name="Abt D.N."/>
            <person name="Adryan B."/>
            <person name="Aguade M."/>
            <person name="Akashi H."/>
            <person name="Anderson W.W."/>
            <person name="Aquadro C.F."/>
            <person name="Ardell D.H."/>
            <person name="Arguello R."/>
            <person name="Artieri C.G."/>
            <person name="Barbash D.A."/>
            <person name="Barker D."/>
            <person name="Barsanti P."/>
            <person name="Batterham P."/>
            <person name="Batzoglou S."/>
            <person name="Begun D."/>
            <person name="Bhutkar A."/>
            <person name="Blanco E."/>
            <person name="Bosak S.A."/>
            <person name="Bradley R.K."/>
            <person name="Brand A.D."/>
            <person name="Brent M.R."/>
            <person name="Brooks A.N."/>
            <person name="Brown R.H."/>
            <person name="Butlin R.K."/>
            <person name="Caggese C."/>
            <person name="Calvi B.R."/>
            <person name="Bernardo de Carvalho A."/>
            <person name="Caspi A."/>
            <person name="Castrezana S."/>
            <person name="Celniker S.E."/>
            <person name="Chang J.L."/>
            <person name="Chapple C."/>
            <person name="Chatterji S."/>
            <person name="Chinwalla A."/>
            <person name="Civetta A."/>
            <person name="Clifton S.W."/>
            <person name="Comeron J.M."/>
            <person name="Costello J.C."/>
            <person name="Coyne J.A."/>
            <person name="Daub J."/>
            <person name="David R.G."/>
            <person name="Delcher A.L."/>
            <person name="Delehaunty K."/>
            <person name="Do C.B."/>
            <person name="Ebling H."/>
            <person name="Edwards K."/>
            <person name="Eickbush T."/>
            <person name="Evans J.D."/>
            <person name="Filipski A."/>
            <person name="Findeiss S."/>
            <person name="Freyhult E."/>
            <person name="Fulton L."/>
            <person name="Fulton R."/>
            <person name="Garcia A.C."/>
            <person name="Gardiner A."/>
            <person name="Garfield D.A."/>
            <person name="Garvin B.E."/>
            <person name="Gibson G."/>
            <person name="Gilbert D."/>
            <person name="Gnerre S."/>
            <person name="Godfrey J."/>
            <person name="Good R."/>
            <person name="Gotea V."/>
            <person name="Gravely B."/>
            <person name="Greenberg A.J."/>
            <person name="Griffiths-Jones S."/>
            <person name="Gross S."/>
            <person name="Guigo R."/>
            <person name="Gustafson E.A."/>
            <person name="Haerty W."/>
            <person name="Hahn M.W."/>
            <person name="Halligan D.L."/>
            <person name="Halpern A.L."/>
            <person name="Halter G.M."/>
            <person name="Han M.V."/>
            <person name="Heger A."/>
            <person name="Hillier L."/>
            <person name="Hinrichs A.S."/>
            <person name="Holmes I."/>
            <person name="Hoskins R.A."/>
            <person name="Hubisz M.J."/>
            <person name="Hultmark D."/>
            <person name="Huntley M.A."/>
            <person name="Jaffe D.B."/>
            <person name="Jagadeeshan S."/>
            <person name="Jeck W.R."/>
            <person name="Johnson J."/>
            <person name="Jones C.D."/>
            <person name="Jordan W.C."/>
            <person name="Karpen G.H."/>
            <person name="Kataoka E."/>
            <person name="Keightley P.D."/>
            <person name="Kheradpour P."/>
            <person name="Kirkness E.F."/>
            <person name="Koerich L.B."/>
            <person name="Kristiansen K."/>
            <person name="Kudrna D."/>
            <person name="Kulathinal R.J."/>
            <person name="Kumar S."/>
            <person name="Kwok R."/>
            <person name="Lander E."/>
            <person name="Langley C.H."/>
            <person name="Lapoint R."/>
            <person name="Lazzaro B.P."/>
            <person name="Lee S.J."/>
            <person name="Levesque L."/>
            <person name="Li R."/>
            <person name="Lin C.F."/>
            <person name="Lin M.F."/>
            <person name="Lindblad-Toh K."/>
            <person name="Llopart A."/>
            <person name="Long M."/>
            <person name="Low L."/>
            <person name="Lozovsky E."/>
            <person name="Lu J."/>
            <person name="Luo M."/>
            <person name="Machado C.A."/>
            <person name="Makalowski W."/>
            <person name="Marzo M."/>
            <person name="Matsuda M."/>
            <person name="Matzkin L."/>
            <person name="McAllister B."/>
            <person name="McBride C.S."/>
            <person name="McKernan B."/>
            <person name="McKernan K."/>
            <person name="Mendez-Lago M."/>
            <person name="Minx P."/>
            <person name="Mollenhauer M.U."/>
            <person name="Montooth K."/>
            <person name="Mount S.M."/>
            <person name="Mu X."/>
            <person name="Myers E."/>
            <person name="Negre B."/>
            <person name="Newfeld S."/>
            <person name="Nielsen R."/>
            <person name="Noor M.A."/>
            <person name="O'Grady P."/>
            <person name="Pachter L."/>
            <person name="Papaceit M."/>
            <person name="Parisi M.J."/>
            <person name="Parisi M."/>
            <person name="Parts L."/>
            <person name="Pedersen J.S."/>
            <person name="Pesole G."/>
            <person name="Phillippy A.M."/>
            <person name="Ponting C.P."/>
            <person name="Pop M."/>
            <person name="Porcelli D."/>
            <person name="Powell J.R."/>
            <person name="Prohaska S."/>
            <person name="Pruitt K."/>
            <person name="Puig M."/>
            <person name="Quesneville H."/>
            <person name="Ram K.R."/>
            <person name="Rand D."/>
            <person name="Rasmussen M.D."/>
            <person name="Reed L.K."/>
            <person name="Reenan R."/>
            <person name="Reily A."/>
            <person name="Remington K.A."/>
            <person name="Rieger T.T."/>
            <person name="Ritchie M.G."/>
            <person name="Robin C."/>
            <person name="Rogers Y.H."/>
            <person name="Rohde C."/>
            <person name="Rozas J."/>
            <person name="Rubenfield M.J."/>
            <person name="Ruiz A."/>
            <person name="Russo S."/>
            <person name="Salzberg S.L."/>
            <person name="Sanchez-Gracia A."/>
            <person name="Saranga D.J."/>
            <person name="Sato H."/>
            <person name="Schaeffer S.W."/>
            <person name="Schatz M.C."/>
            <person name="Schlenke T."/>
            <person name="Schwartz R."/>
            <person name="Segarra C."/>
            <person name="Singh R.S."/>
            <person name="Sirot L."/>
            <person name="Sirota M."/>
            <person name="Sisneros N.B."/>
            <person name="Smith C.D."/>
            <person name="Smith T.F."/>
            <person name="Spieth J."/>
            <person name="Stage D.E."/>
            <person name="Stark A."/>
            <person name="Stephan W."/>
            <person name="Strausberg R.L."/>
            <person name="Strempel S."/>
            <person name="Sturgill D."/>
            <person name="Sutton G."/>
            <person name="Sutton G.G."/>
            <person name="Tao W."/>
            <person name="Teichmann S."/>
            <person name="Tobari Y.N."/>
            <person name="Tomimura Y."/>
            <person name="Tsolas J.M."/>
            <person name="Valente V.L."/>
            <person name="Venter E."/>
            <person name="Venter J.C."/>
            <person name="Vicario S."/>
            <person name="Vieira F.G."/>
            <person name="Vilella A.J."/>
            <person name="Villasante A."/>
            <person name="Walenz B."/>
            <person name="Wang J."/>
            <person name="Wasserman M."/>
            <person name="Watts T."/>
            <person name="Wilson D."/>
            <person name="Wilson R.K."/>
            <person name="Wing R.A."/>
            <person name="Wolfner M.F."/>
            <person name="Wong A."/>
            <person name="Wong G.K."/>
            <person name="Wu C.I."/>
            <person name="Wu G."/>
            <person name="Yamamoto D."/>
            <person name="Yang H.P."/>
            <person name="Yang S.P."/>
            <person name="Yorke J.A."/>
            <person name="Yoshida K."/>
            <person name="Zdobnov E."/>
            <person name="Zhang P."/>
            <person name="Zhang Y."/>
            <person name="Zimin A.V."/>
            <person name="Baldwin J."/>
            <person name="Abdouelleil A."/>
            <person name="Abdulkadir J."/>
            <person name="Abebe A."/>
            <person name="Abera B."/>
            <person name="Abreu J."/>
            <person name="Acer S.C."/>
            <person name="Aftuck L."/>
            <person name="Alexander A."/>
            <person name="An P."/>
            <person name="Anderson E."/>
            <person name="Anderson S."/>
            <person name="Arachi H."/>
            <person name="Azer M."/>
            <person name="Bachantsang P."/>
            <person name="Barry A."/>
            <person name="Bayul T."/>
            <person name="Berlin A."/>
            <person name="Bessette D."/>
            <person name="Bloom T."/>
            <person name="Blye J."/>
            <person name="Boguslavskiy L."/>
            <person name="Bonnet C."/>
            <person name="Boukhgalter B."/>
            <person name="Bourzgui I."/>
            <person name="Brown A."/>
            <person name="Cahill P."/>
            <person name="Channer S."/>
            <person name="Cheshatsang Y."/>
            <person name="Chuda L."/>
            <person name="Citroen M."/>
            <person name="Collymore A."/>
            <person name="Cooke P."/>
            <person name="Costello M."/>
            <person name="D'Aco K."/>
            <person name="Daza R."/>
            <person name="De Haan G."/>
            <person name="DeGray S."/>
            <person name="DeMaso C."/>
            <person name="Dhargay N."/>
            <person name="Dooley K."/>
            <person name="Dooley E."/>
            <person name="Doricent M."/>
            <person name="Dorje P."/>
            <person name="Dorjee K."/>
            <person name="Dupes A."/>
            <person name="Elong R."/>
            <person name="Falk J."/>
            <person name="Farina A."/>
            <person name="Faro S."/>
            <person name="Ferguson D."/>
            <person name="Fisher S."/>
            <person name="Foley C.D."/>
            <person name="Franke A."/>
            <person name="Friedrich D."/>
            <person name="Gadbois L."/>
            <person name="Gearin G."/>
            <person name="Gearin C.R."/>
            <person name="Giannoukos G."/>
            <person name="Goode T."/>
            <person name="Graham J."/>
            <person name="Grandbois E."/>
            <person name="Grewal S."/>
            <person name="Gyaltsen K."/>
            <person name="Hafez N."/>
            <person name="Hagos B."/>
            <person name="Hall J."/>
            <person name="Henson C."/>
            <person name="Hollinger A."/>
            <person name="Honan T."/>
            <person name="Huard M.D."/>
            <person name="Hughes L."/>
            <person name="Hurhula B."/>
            <person name="Husby M.E."/>
            <person name="Kamat A."/>
            <person name="Kanga B."/>
            <person name="Kashin S."/>
            <person name="Khazanovich D."/>
            <person name="Kisner P."/>
            <person name="Lance K."/>
            <person name="Lara M."/>
            <person name="Lee W."/>
            <person name="Lennon N."/>
            <person name="Letendre F."/>
            <person name="LeVine R."/>
            <person name="Lipovsky A."/>
            <person name="Liu X."/>
            <person name="Liu J."/>
            <person name="Liu S."/>
            <person name="Lokyitsang T."/>
            <person name="Lokyitsang Y."/>
            <person name="Lubonja R."/>
            <person name="Lui A."/>
            <person name="MacDonald P."/>
            <person name="Magnisalis V."/>
            <person name="Maru K."/>
            <person name="Matthews C."/>
            <person name="McCusker W."/>
            <person name="McDonough S."/>
            <person name="Mehta T."/>
            <person name="Meldrim J."/>
            <person name="Meneus L."/>
            <person name="Mihai O."/>
            <person name="Mihalev A."/>
            <person name="Mihova T."/>
            <person name="Mittelman R."/>
            <person name="Mlenga V."/>
            <person name="Montmayeur A."/>
            <person name="Mulrain L."/>
            <person name="Navidi A."/>
            <person name="Naylor J."/>
            <person name="Negash T."/>
            <person name="Nguyen T."/>
            <person name="Nguyen N."/>
            <person name="Nicol R."/>
            <person name="Norbu C."/>
            <person name="Norbu N."/>
            <person name="Novod N."/>
            <person name="O'Neill B."/>
            <person name="Osman S."/>
            <person name="Markiewicz E."/>
            <person name="Oyono O.L."/>
            <person name="Patti C."/>
            <person name="Phunkhang P."/>
            <person name="Pierre F."/>
            <person name="Priest M."/>
            <person name="Raghuraman S."/>
            <person name="Rege F."/>
            <person name="Reyes R."/>
            <person name="Rise C."/>
            <person name="Rogov P."/>
            <person name="Ross K."/>
            <person name="Ryan E."/>
            <person name="Settipalli S."/>
            <person name="Shea T."/>
            <person name="Sherpa N."/>
            <person name="Shi L."/>
            <person name="Shih D."/>
            <person name="Sparrow T."/>
            <person name="Spaulding J."/>
            <person name="Stalker J."/>
            <person name="Stange-Thomann N."/>
            <person name="Stavropoulos S."/>
            <person name="Stone C."/>
            <person name="Strader C."/>
            <person name="Tesfaye S."/>
            <person name="Thomson T."/>
            <person name="Thoulutsang Y."/>
            <person name="Thoulutsang D."/>
            <person name="Topham K."/>
            <person name="Topping I."/>
            <person name="Tsamla T."/>
            <person name="Vassiliev H."/>
            <person name="Vo A."/>
            <person name="Wangchuk T."/>
            <person name="Wangdi T."/>
            <person name="Weiand M."/>
            <person name="Wilkinson J."/>
            <person name="Wilson A."/>
            <person name="Yadav S."/>
            <person name="Young G."/>
            <person name="Yu Q."/>
            <person name="Zembek L."/>
            <person name="Zhong D."/>
            <person name="Zimmer A."/>
            <person name="Zwirko Z."/>
            <person name="Jaffe D.B."/>
            <person name="Alvarez P."/>
            <person name="Brockman W."/>
            <person name="Butler J."/>
            <person name="Chin C."/>
            <person name="Gnerre S."/>
            <person name="Grabherr M."/>
            <person name="Kleber M."/>
            <person name="Mauceli E."/>
            <person name="MacCallum I."/>
        </authorList>
    </citation>
    <scope>NUCLEOTIDE SEQUENCE [LARGE SCALE GENOMIC DNA]</scope>
    <source>
        <strain evidence="12">Tucson 14024-0371.13</strain>
    </source>
</reference>
<dbReference type="Proteomes" id="UP000007801">
    <property type="component" value="Unassembled WGS sequence"/>
</dbReference>
<dbReference type="OrthoDB" id="5322100at2759"/>
<dbReference type="Pfam" id="PF08016">
    <property type="entry name" value="PKD_channel"/>
    <property type="match status" value="1"/>
</dbReference>
<feature type="transmembrane region" description="Helical" evidence="8">
    <location>
        <begin position="565"/>
        <end position="590"/>
    </location>
</feature>
<dbReference type="Pfam" id="PF20519">
    <property type="entry name" value="Polycystin_dom"/>
    <property type="match status" value="1"/>
</dbReference>
<evidence type="ECO:0000256" key="8">
    <source>
        <dbReference type="SAM" id="Phobius"/>
    </source>
</evidence>
<feature type="domain" description="Polycystin" evidence="10">
    <location>
        <begin position="173"/>
        <end position="369"/>
    </location>
</feature>
<feature type="transmembrane region" description="Helical" evidence="8">
    <location>
        <begin position="535"/>
        <end position="553"/>
    </location>
</feature>
<evidence type="ECO:0000313" key="11">
    <source>
        <dbReference type="EMBL" id="EDV32841.1"/>
    </source>
</evidence>
<dbReference type="GO" id="GO:0050982">
    <property type="term" value="P:detection of mechanical stimulus"/>
    <property type="evidence" value="ECO:0007669"/>
    <property type="project" value="TreeGrafter"/>
</dbReference>
<dbReference type="AlphaFoldDB" id="B3MYZ7"/>
<dbReference type="InterPro" id="IPR003915">
    <property type="entry name" value="PKD_2"/>
</dbReference>
<keyword evidence="12" id="KW-1185">Reference proteome</keyword>
<proteinExistence type="inferred from homology"/>
<keyword evidence="5 8" id="KW-0472">Membrane</keyword>
<dbReference type="InterPro" id="IPR051223">
    <property type="entry name" value="Polycystin"/>
</dbReference>
<dbReference type="KEGG" id="dan:6504598"/>
<evidence type="ECO:0000256" key="4">
    <source>
        <dbReference type="ARBA" id="ARBA00022989"/>
    </source>
</evidence>
<dbReference type="PhylomeDB" id="B3MYZ7"/>
<evidence type="ECO:0000256" key="3">
    <source>
        <dbReference type="ARBA" id="ARBA00022692"/>
    </source>
</evidence>
<dbReference type="GeneID" id="6504598"/>
<feature type="transmembrane region" description="Helical" evidence="8">
    <location>
        <begin position="415"/>
        <end position="432"/>
    </location>
</feature>
<keyword evidence="3 8" id="KW-0812">Transmembrane</keyword>
<comment type="subcellular location">
    <subcellularLocation>
        <location evidence="1">Membrane</location>
        <topology evidence="1">Multi-pass membrane protein</topology>
    </subcellularLocation>
</comment>
<feature type="transmembrane region" description="Helical" evidence="8">
    <location>
        <begin position="41"/>
        <end position="58"/>
    </location>
</feature>
<evidence type="ECO:0000256" key="7">
    <source>
        <dbReference type="SAM" id="MobiDB-lite"/>
    </source>
</evidence>
<dbReference type="InterPro" id="IPR013122">
    <property type="entry name" value="PKD1_2_channel"/>
</dbReference>
<evidence type="ECO:0000256" key="2">
    <source>
        <dbReference type="ARBA" id="ARBA00007200"/>
    </source>
</evidence>
<dbReference type="PRINTS" id="PR01433">
    <property type="entry name" value="POLYCYSTIN2"/>
</dbReference>
<dbReference type="EMBL" id="CH902632">
    <property type="protein sequence ID" value="EDV32841.1"/>
    <property type="molecule type" value="Genomic_DNA"/>
</dbReference>
<organism evidence="11 12">
    <name type="scientific">Drosophila ananassae</name>
    <name type="common">Fruit fly</name>
    <dbReference type="NCBI Taxonomy" id="7217"/>
    <lineage>
        <taxon>Eukaryota</taxon>
        <taxon>Metazoa</taxon>
        <taxon>Ecdysozoa</taxon>
        <taxon>Arthropoda</taxon>
        <taxon>Hexapoda</taxon>
        <taxon>Insecta</taxon>
        <taxon>Pterygota</taxon>
        <taxon>Neoptera</taxon>
        <taxon>Endopterygota</taxon>
        <taxon>Diptera</taxon>
        <taxon>Brachycera</taxon>
        <taxon>Muscomorpha</taxon>
        <taxon>Ephydroidea</taxon>
        <taxon>Drosophilidae</taxon>
        <taxon>Drosophila</taxon>
        <taxon>Sophophora</taxon>
    </lineage>
</organism>
<comment type="similarity">
    <text evidence="2">Belongs to the polycystin family.</text>
</comment>
<evidence type="ECO:0000256" key="5">
    <source>
        <dbReference type="ARBA" id="ARBA00023136"/>
    </source>
</evidence>
<evidence type="ECO:0000256" key="6">
    <source>
        <dbReference type="ARBA" id="ARBA00023180"/>
    </source>
</evidence>
<dbReference type="FunCoup" id="B3MYZ7">
    <property type="interactions" value="108"/>
</dbReference>
<sequence>MARKKLKNAYIVLFVTTVGIMLGCMALIGVYSGYKHEVVKFKTMLASMVVVLIFQYLIGDPLKFVILSMDRAFWPPKIYLPRPLEKADHEDYNRREYLKMRLNMERGNLVISSQYRNWALNERYKLIAADLLIYGQYFLCLMALVMVTRDETLYHNTRIIYDLFLNNHTDYYGLKEIYHMNQLFDFIESTLVAAFNTNSSMGMGWVHAEQTVLMGVIRLRQVRVLDPRHGWDAPQYSEMYYMPDWQLPYRKLHYAEKYWRIYEPWIPVTVSFEFIDGLLMNFMHHGYLNNYPELIGYVSLLARSQANSMKVLDYLTEYNWLTLNTTAVFIDFTLYNVDANLFSICTLRVEKTPFGGTLPHVDVVSTKLVEEVDQMPYTGLFALLVYIVVLIQFSQTLCIKLWYEPYLLKIIWNKLDLGIFLLNLLVVVLVVLREGLVKGMMQQVAGASKMEFIDFRRPSRMHQLTTITVGFLICITTLRLWRVLQFSSVFQLFTQTLSLAWAAVASTAMVIVVFLTGFCFAVVTINGNNSGNFNNFIKSMVMCMCFTFGFSNQVKPSELFHGGEFLGIVLYGILGFVIAVLLINVFVSLINDYFSTAKAMRDSGEQEQCINFVQFLHVEFPRMFTVLQNLPFFRKHYVRNNRTVAENIRRRLDEMDRKRNMDERQRTGFRIVEKESAYIQKTKYLDRGEKMIKMGKILNTQLELLALLLFERSSKGDKYNAEKRGRERDQYNAKKDPPPDDNLPQEQDIRKRRNIFNWRRRQKEKDEVDV</sequence>
<dbReference type="InterPro" id="IPR046791">
    <property type="entry name" value="Polycystin_dom"/>
</dbReference>